<proteinExistence type="predicted"/>
<dbReference type="Gene3D" id="2.60.40.1670">
    <property type="entry name" value="beta-sandwich domain of Sec23/24"/>
    <property type="match status" value="1"/>
</dbReference>
<dbReference type="AlphaFoldDB" id="A0A7S0KNT9"/>
<evidence type="ECO:0000256" key="1">
    <source>
        <dbReference type="SAM" id="MobiDB-lite"/>
    </source>
</evidence>
<dbReference type="GO" id="GO:0008270">
    <property type="term" value="F:zinc ion binding"/>
    <property type="evidence" value="ECO:0007669"/>
    <property type="project" value="InterPro"/>
</dbReference>
<feature type="domain" description="Sec23/Sec24 trunk" evidence="2">
    <location>
        <begin position="322"/>
        <end position="458"/>
    </location>
</feature>
<dbReference type="GO" id="GO:0006886">
    <property type="term" value="P:intracellular protein transport"/>
    <property type="evidence" value="ECO:0007669"/>
    <property type="project" value="InterPro"/>
</dbReference>
<dbReference type="GO" id="GO:0090110">
    <property type="term" value="P:COPII-coated vesicle cargo loading"/>
    <property type="evidence" value="ECO:0007669"/>
    <property type="project" value="TreeGrafter"/>
</dbReference>
<evidence type="ECO:0000259" key="3">
    <source>
        <dbReference type="Pfam" id="PF08033"/>
    </source>
</evidence>
<sequence length="842" mass="90793">MPIDTDAPRIVRWTSRALPKSPDVARAIDAPLGVVVRPLLGTEDADADANADADEGFVRVKSAEHIARCHACFGYISSACVIDARGFVCATCEARTSWDACATRGGRYRDVPFAELQRLPEVRSATYSFDIAREVISTPVPAPGAHEAGIDDVAPDDWRRRADAERRRRSSPRRSDGRAVVIIVDLNDASEEYCELMRTMIMGCVEALAGEDVRFGVFAFRGDALEVLHVDADARGGGDADANNSVIRLRYFDTHANAKKHGFIRRVRDAVPRSLEDVLPSALTGRAAIEDAVENGLRSGSSGGGTSSGGTHGSSSGFSSGDTKRIFGPVLDEALGVIEDAFDEGLMSSARVLTFLRGAPNAGVGACDIASRGSSGGSGVQRVQNLDVAPPTALDFELASSEAEALMIPAHDYYELVGERCALSGVEVDVVVISDTFCDVSTLAPLAERSGGRVMMYEDRADVPVVGDVFRLLTRSRGVNCTLRVRCSPGLDISRAYGALVADTAYPGLYHIASCTPDDAFAFDCGFDAAQAANANGDFRSASSSNTSPPTIQVAFEYTTTTRSADGIVTRRRCRRVHTSRAAVAKSAREAYKTLDVNVVAALIAHHALANADEFGLVESRARALDWLVAFVSKAHVFARGVDRGDDVDVDFSLLPHLAPTTRLVYGLLRSKMLFPFAIPDARCVARSRALRCSADDVADYAYPTLTEFAFAGATQTTPIRLRRDALRDDCAYVLDAPQDIIVYYGSSAARDGDDDVFDGIIEDAVRRARMRRTFQPRVWRIRGGGVDDPTPLERYLVEDLDVEYSGRGRGFDGFVKDYLKARCREEIRMRVLGGGGVSAAS</sequence>
<dbReference type="Gene3D" id="1.20.120.730">
    <property type="entry name" value="Sec23/Sec24 helical domain"/>
    <property type="match status" value="1"/>
</dbReference>
<dbReference type="InterPro" id="IPR050550">
    <property type="entry name" value="SEC23_SEC24_subfamily"/>
</dbReference>
<protein>
    <recommendedName>
        <fullName evidence="5">Protein transport protein SEC23</fullName>
    </recommendedName>
</protein>
<accession>A0A7S0KNT9</accession>
<dbReference type="InterPro" id="IPR036465">
    <property type="entry name" value="vWFA_dom_sf"/>
</dbReference>
<dbReference type="SUPFAM" id="SSF81995">
    <property type="entry name" value="beta-sandwich domain of Sec23/24"/>
    <property type="match status" value="1"/>
</dbReference>
<dbReference type="GO" id="GO:0030127">
    <property type="term" value="C:COPII vesicle coat"/>
    <property type="evidence" value="ECO:0007669"/>
    <property type="project" value="InterPro"/>
</dbReference>
<dbReference type="Pfam" id="PF08033">
    <property type="entry name" value="Sec23_BS"/>
    <property type="match status" value="1"/>
</dbReference>
<feature type="region of interest" description="Disordered" evidence="1">
    <location>
        <begin position="295"/>
        <end position="321"/>
    </location>
</feature>
<dbReference type="EMBL" id="HBEW01007736">
    <property type="protein sequence ID" value="CAD8587612.1"/>
    <property type="molecule type" value="Transcribed_RNA"/>
</dbReference>
<reference evidence="4" key="1">
    <citation type="submission" date="2021-01" db="EMBL/GenBank/DDBJ databases">
        <authorList>
            <person name="Corre E."/>
            <person name="Pelletier E."/>
            <person name="Niang G."/>
            <person name="Scheremetjew M."/>
            <person name="Finn R."/>
            <person name="Kale V."/>
            <person name="Holt S."/>
            <person name="Cochrane G."/>
            <person name="Meng A."/>
            <person name="Brown T."/>
            <person name="Cohen L."/>
        </authorList>
    </citation>
    <scope>NUCLEOTIDE SEQUENCE</scope>
    <source>
        <strain evidence="4">Clade-D-RCC2572</strain>
    </source>
</reference>
<dbReference type="Pfam" id="PF04811">
    <property type="entry name" value="Sec23_trunk"/>
    <property type="match status" value="1"/>
</dbReference>
<evidence type="ECO:0000259" key="2">
    <source>
        <dbReference type="Pfam" id="PF04811"/>
    </source>
</evidence>
<evidence type="ECO:0000313" key="4">
    <source>
        <dbReference type="EMBL" id="CAD8587612.1"/>
    </source>
</evidence>
<dbReference type="PANTHER" id="PTHR13803:SF17">
    <property type="entry name" value="PROTEIN TRANSPORT PROTEIN SEC24"/>
    <property type="match status" value="1"/>
</dbReference>
<dbReference type="InterPro" id="IPR006896">
    <property type="entry name" value="Sec23/24_trunk_dom"/>
</dbReference>
<gene>
    <name evidence="4" type="ORF">OMED0929_LOCUS6541</name>
</gene>
<dbReference type="InterPro" id="IPR012990">
    <property type="entry name" value="Beta-sandwich_Sec23_24"/>
</dbReference>
<dbReference type="GO" id="GO:0000149">
    <property type="term" value="F:SNARE binding"/>
    <property type="evidence" value="ECO:0007669"/>
    <property type="project" value="TreeGrafter"/>
</dbReference>
<dbReference type="PANTHER" id="PTHR13803">
    <property type="entry name" value="SEC24-RELATED PROTEIN"/>
    <property type="match status" value="1"/>
</dbReference>
<organism evidence="4">
    <name type="scientific">Ostreococcus mediterraneus</name>
    <dbReference type="NCBI Taxonomy" id="1486918"/>
    <lineage>
        <taxon>Eukaryota</taxon>
        <taxon>Viridiplantae</taxon>
        <taxon>Chlorophyta</taxon>
        <taxon>Mamiellophyceae</taxon>
        <taxon>Mamiellales</taxon>
        <taxon>Bathycoccaceae</taxon>
        <taxon>Ostreococcus</taxon>
    </lineage>
</organism>
<dbReference type="SUPFAM" id="SSF53300">
    <property type="entry name" value="vWA-like"/>
    <property type="match status" value="1"/>
</dbReference>
<evidence type="ECO:0008006" key="5">
    <source>
        <dbReference type="Google" id="ProtNLM"/>
    </source>
</evidence>
<feature type="compositionally biased region" description="Gly residues" evidence="1">
    <location>
        <begin position="301"/>
        <end position="312"/>
    </location>
</feature>
<dbReference type="InterPro" id="IPR036174">
    <property type="entry name" value="Znf_Sec23_Sec24_sf"/>
</dbReference>
<dbReference type="GO" id="GO:0070971">
    <property type="term" value="C:endoplasmic reticulum exit site"/>
    <property type="evidence" value="ECO:0007669"/>
    <property type="project" value="TreeGrafter"/>
</dbReference>
<name>A0A7S0KNT9_9CHLO</name>
<dbReference type="SUPFAM" id="SSF82919">
    <property type="entry name" value="Zn-finger domain of Sec23/24"/>
    <property type="match status" value="1"/>
</dbReference>
<feature type="domain" description="Sec23/Sec24 beta-sandwich" evidence="3">
    <location>
        <begin position="478"/>
        <end position="564"/>
    </location>
</feature>
<dbReference type="Gene3D" id="3.40.50.410">
    <property type="entry name" value="von Willebrand factor, type A domain"/>
    <property type="match status" value="1"/>
</dbReference>